<dbReference type="InterPro" id="IPR016024">
    <property type="entry name" value="ARM-type_fold"/>
</dbReference>
<organism evidence="2 3">
    <name type="scientific">Desulfocapsa sulfexigens (strain DSM 10523 / SB164P1)</name>
    <dbReference type="NCBI Taxonomy" id="1167006"/>
    <lineage>
        <taxon>Bacteria</taxon>
        <taxon>Pseudomonadati</taxon>
        <taxon>Thermodesulfobacteriota</taxon>
        <taxon>Desulfobulbia</taxon>
        <taxon>Desulfobulbales</taxon>
        <taxon>Desulfocapsaceae</taxon>
        <taxon>Desulfocapsa</taxon>
    </lineage>
</organism>
<dbReference type="eggNOG" id="COG0664">
    <property type="taxonomic scope" value="Bacteria"/>
</dbReference>
<dbReference type="GO" id="GO:0003700">
    <property type="term" value="F:DNA-binding transcription factor activity"/>
    <property type="evidence" value="ECO:0007669"/>
    <property type="project" value="TreeGrafter"/>
</dbReference>
<dbReference type="InterPro" id="IPR014710">
    <property type="entry name" value="RmlC-like_jellyroll"/>
</dbReference>
<dbReference type="InterPro" id="IPR018490">
    <property type="entry name" value="cNMP-bd_dom_sf"/>
</dbReference>
<dbReference type="KEGG" id="dsf:UWK_00049"/>
<dbReference type="Gene3D" id="1.25.10.10">
    <property type="entry name" value="Leucine-rich Repeat Variant"/>
    <property type="match status" value="1"/>
</dbReference>
<dbReference type="PROSITE" id="PS50042">
    <property type="entry name" value="CNMP_BINDING_3"/>
    <property type="match status" value="1"/>
</dbReference>
<dbReference type="SUPFAM" id="SSF48371">
    <property type="entry name" value="ARM repeat"/>
    <property type="match status" value="1"/>
</dbReference>
<dbReference type="eggNOG" id="COG1413">
    <property type="taxonomic scope" value="Bacteria"/>
</dbReference>
<dbReference type="InterPro" id="IPR009875">
    <property type="entry name" value="PilZ_domain"/>
</dbReference>
<gene>
    <name evidence="2" type="ordered locus">UWK_00049</name>
</gene>
<accession>M1P4L2</accession>
<protein>
    <submittedName>
        <fullName evidence="2">Cyclic nucleotide-binding protein,PilZ domain-containing protein</fullName>
    </submittedName>
</protein>
<dbReference type="GO" id="GO:0005829">
    <property type="term" value="C:cytosol"/>
    <property type="evidence" value="ECO:0007669"/>
    <property type="project" value="TreeGrafter"/>
</dbReference>
<dbReference type="Gene3D" id="2.60.120.10">
    <property type="entry name" value="Jelly Rolls"/>
    <property type="match status" value="1"/>
</dbReference>
<dbReference type="HOGENOM" id="CLU_282394_0_0_7"/>
<dbReference type="PANTHER" id="PTHR24567:SF26">
    <property type="entry name" value="REGULATORY PROTEIN YEIL"/>
    <property type="match status" value="1"/>
</dbReference>
<dbReference type="STRING" id="1167006.UWK_00049"/>
<dbReference type="Proteomes" id="UP000011721">
    <property type="component" value="Chromosome"/>
</dbReference>
<dbReference type="Pfam" id="PF07238">
    <property type="entry name" value="PilZ"/>
    <property type="match status" value="1"/>
</dbReference>
<dbReference type="PANTHER" id="PTHR24567">
    <property type="entry name" value="CRP FAMILY TRANSCRIPTIONAL REGULATORY PROTEIN"/>
    <property type="match status" value="1"/>
</dbReference>
<dbReference type="SMART" id="SM00100">
    <property type="entry name" value="cNMP"/>
    <property type="match status" value="1"/>
</dbReference>
<dbReference type="CDD" id="cd00038">
    <property type="entry name" value="CAP_ED"/>
    <property type="match status" value="1"/>
</dbReference>
<dbReference type="SUPFAM" id="SSF51206">
    <property type="entry name" value="cAMP-binding domain-like"/>
    <property type="match status" value="1"/>
</dbReference>
<dbReference type="AlphaFoldDB" id="M1P4L2"/>
<dbReference type="EMBL" id="CP003985">
    <property type="protein sequence ID" value="AGF76637.1"/>
    <property type="molecule type" value="Genomic_DNA"/>
</dbReference>
<dbReference type="RefSeq" id="WP_015402336.1">
    <property type="nucleotide sequence ID" value="NC_020304.1"/>
</dbReference>
<dbReference type="InterPro" id="IPR050397">
    <property type="entry name" value="Env_Response_Regulators"/>
</dbReference>
<proteinExistence type="predicted"/>
<dbReference type="OrthoDB" id="5428640at2"/>
<name>M1P4L2_DESSD</name>
<dbReference type="Pfam" id="PF00027">
    <property type="entry name" value="cNMP_binding"/>
    <property type="match status" value="1"/>
</dbReference>
<dbReference type="GO" id="GO:0035438">
    <property type="term" value="F:cyclic-di-GMP binding"/>
    <property type="evidence" value="ECO:0007669"/>
    <property type="project" value="InterPro"/>
</dbReference>
<keyword evidence="3" id="KW-1185">Reference proteome</keyword>
<reference evidence="3" key="1">
    <citation type="journal article" date="2013" name="Stand. Genomic Sci.">
        <title>Complete genome sequence of Desulfocapsa sulfexigens, a marine deltaproteobacterium specialized in disproportionating inorganic sulfur compounds.</title>
        <authorList>
            <person name="Finster K.W."/>
            <person name="Kjeldsen K.U."/>
            <person name="Kube M."/>
            <person name="Reinhardt R."/>
            <person name="Mussmann M."/>
            <person name="Amann R."/>
            <person name="Schreiber L."/>
        </authorList>
    </citation>
    <scope>NUCLEOTIDE SEQUENCE [LARGE SCALE GENOMIC DNA]</scope>
    <source>
        <strain evidence="3">DSM 10523 / SB164P1</strain>
    </source>
</reference>
<evidence type="ECO:0000313" key="2">
    <source>
        <dbReference type="EMBL" id="AGF76637.1"/>
    </source>
</evidence>
<sequence length="1123" mass="125806">MAQGDRQQESLETLKLINAASTALRLYPEESSQVRNSIEKAYQGTKHYLRKNQLLRFSFLNGRYLLNGEPVDNPTRERLQLLTFSSQLQKMELDEMVLSKGFDRPTFKKILSVFSATPEQINRVGGSRAFIDSLKLAAIFPEAYWAPGESEEEKRKKRKVDQILKELSGGMVRSEHILYLVGRKKESALRRTLEEIFHVVESGAHIVASTTYSLVQILHKDHIVVVAPAFSKMLATISSLLSKDQYNKVSDAAATLLAPHLDQRVILMLLCQDFSSPFGEVFYKSLLRITDTETLTKVIEWIQGQQKQDDGKKSDKFMAQLQVISKAYEKLAATSRGKQVIALGTTKVILQQTERGRKGARLQSGITALAKGNLASLKNSEVCQNLPATIEKLLANDKESVAAAIIQNVVKGLAKKDHELRPQLALALGAVAHKLSCLNRWDWLEKLTPVCLAWIRENEVADRSLEKNVLAMQAMMNHAWYSDNNSLAEDILDVFYYIRSGAFEKNDEIRKLVGRIQDKNVDVLLLRGYLERCFVRPVDEMICRKIIMQGPVAARFLLDTLIASDKRADRIRLLKILSELGADLVPVLLERLPDPMPWYGKRNIIRLLAVTGSEEDVEEILSYASHDDLRVQQEVLQCILRIGKSSTARYLVAALSGSAVQTKIQVVRNLRPLADESLVEPLAGLLSECSFYGGADKKTLALEISKTLGATDSSMALVPLQSIIDGGRNQFGQESVRAAKLAVALIEEKENSQRSGLDARVEKHQEARTAAVESVVKSVPPPVEKEYEPITDYPEEREVYALLGKDKAESAKKILSALIEKTAQLRKFNEAEALRLRLIDIDAMALAEIIRAAEIIEDAKSNSIDQGHILIWSDLYDLLTTEEFNVLYHSLEHETYPTETIIVKQGDPQWRLFFVNKGRVKLYFNEKENETLVKTVGPGNVFGGASFFDDSVWTLNAASMGSVELSTLSMKSVDEWREEHPAIEAKIQDYCLRFDKVNDFFLSTGAERRQEERIPLADSIHIILLDDSGELTDTTIRGEGSDISTGGLSFLSRITQRKQARTLLGRQVKIFFSDSEGHEKQVSLSGTVVAVRNLYSAEPGRSVHISFDTELEAKKMTDLINGN</sequence>
<evidence type="ECO:0000313" key="3">
    <source>
        <dbReference type="Proteomes" id="UP000011721"/>
    </source>
</evidence>
<dbReference type="InterPro" id="IPR000595">
    <property type="entry name" value="cNMP-bd_dom"/>
</dbReference>
<evidence type="ECO:0000259" key="1">
    <source>
        <dbReference type="PROSITE" id="PS50042"/>
    </source>
</evidence>
<dbReference type="InterPro" id="IPR011989">
    <property type="entry name" value="ARM-like"/>
</dbReference>
<feature type="domain" description="Cyclic nucleotide-binding" evidence="1">
    <location>
        <begin position="875"/>
        <end position="975"/>
    </location>
</feature>